<evidence type="ECO:0000313" key="2">
    <source>
        <dbReference type="Proteomes" id="UP001046870"/>
    </source>
</evidence>
<protein>
    <submittedName>
        <fullName evidence="1">Uncharacterized protein</fullName>
    </submittedName>
</protein>
<dbReference type="AlphaFoldDB" id="A0A9D3QA76"/>
<organism evidence="1 2">
    <name type="scientific">Megalops atlanticus</name>
    <name type="common">Tarpon</name>
    <name type="synonym">Clupea gigantea</name>
    <dbReference type="NCBI Taxonomy" id="7932"/>
    <lineage>
        <taxon>Eukaryota</taxon>
        <taxon>Metazoa</taxon>
        <taxon>Chordata</taxon>
        <taxon>Craniata</taxon>
        <taxon>Vertebrata</taxon>
        <taxon>Euteleostomi</taxon>
        <taxon>Actinopterygii</taxon>
        <taxon>Neopterygii</taxon>
        <taxon>Teleostei</taxon>
        <taxon>Elopiformes</taxon>
        <taxon>Megalopidae</taxon>
        <taxon>Megalops</taxon>
    </lineage>
</organism>
<dbReference type="Proteomes" id="UP001046870">
    <property type="component" value="Chromosome 3"/>
</dbReference>
<accession>A0A9D3QA76</accession>
<comment type="caution">
    <text evidence="1">The sequence shown here is derived from an EMBL/GenBank/DDBJ whole genome shotgun (WGS) entry which is preliminary data.</text>
</comment>
<reference evidence="1" key="1">
    <citation type="submission" date="2021-01" db="EMBL/GenBank/DDBJ databases">
        <authorList>
            <person name="Zahm M."/>
            <person name="Roques C."/>
            <person name="Cabau C."/>
            <person name="Klopp C."/>
            <person name="Donnadieu C."/>
            <person name="Jouanno E."/>
            <person name="Lampietro C."/>
            <person name="Louis A."/>
            <person name="Herpin A."/>
            <person name="Echchiki A."/>
            <person name="Berthelot C."/>
            <person name="Parey E."/>
            <person name="Roest-Crollius H."/>
            <person name="Braasch I."/>
            <person name="Postlethwait J."/>
            <person name="Bobe J."/>
            <person name="Montfort J."/>
            <person name="Bouchez O."/>
            <person name="Begum T."/>
            <person name="Mejri S."/>
            <person name="Adams A."/>
            <person name="Chen W.-J."/>
            <person name="Guiguen Y."/>
        </authorList>
    </citation>
    <scope>NUCLEOTIDE SEQUENCE</scope>
    <source>
        <strain evidence="1">YG-15Mar2019-1</strain>
        <tissue evidence="1">Brain</tissue>
    </source>
</reference>
<gene>
    <name evidence="1" type="ORF">MATL_G00040750</name>
</gene>
<keyword evidence="2" id="KW-1185">Reference proteome</keyword>
<name>A0A9D3QA76_MEGAT</name>
<evidence type="ECO:0000313" key="1">
    <source>
        <dbReference type="EMBL" id="KAG7483662.1"/>
    </source>
</evidence>
<dbReference type="EMBL" id="JAFDVH010000003">
    <property type="protein sequence ID" value="KAG7483662.1"/>
    <property type="molecule type" value="Genomic_DNA"/>
</dbReference>
<proteinExistence type="predicted"/>
<sequence length="104" mass="10936">MLLPLDTVLAGQTDSHTALSNTAYQTVHTNRSGKMSGKMSTKMVTGLLLVFLMTRCLVANSTKPNNTSNSNNTATSMVARGTLWASVPLSLALSSTALQHAGLL</sequence>